<dbReference type="Proteomes" id="UP000346198">
    <property type="component" value="Unassembled WGS sequence"/>
</dbReference>
<dbReference type="InterPro" id="IPR017850">
    <property type="entry name" value="Alkaline_phosphatase_core_sf"/>
</dbReference>
<dbReference type="Gene3D" id="3.40.720.10">
    <property type="entry name" value="Alkaline Phosphatase, subunit A"/>
    <property type="match status" value="1"/>
</dbReference>
<dbReference type="RefSeq" id="WP_136060001.1">
    <property type="nucleotide sequence ID" value="NZ_CAAHFH010000001.1"/>
</dbReference>
<name>A0A6C2UEI7_9BACT</name>
<evidence type="ECO:0000256" key="2">
    <source>
        <dbReference type="ARBA" id="ARBA00022801"/>
    </source>
</evidence>
<keyword evidence="2" id="KW-0378">Hydrolase</keyword>
<dbReference type="GO" id="GO:0008484">
    <property type="term" value="F:sulfuric ester hydrolase activity"/>
    <property type="evidence" value="ECO:0007669"/>
    <property type="project" value="TreeGrafter"/>
</dbReference>
<proteinExistence type="predicted"/>
<keyword evidence="1" id="KW-0479">Metal-binding</keyword>
<feature type="domain" description="Sulfatase N-terminal" evidence="3">
    <location>
        <begin position="26"/>
        <end position="362"/>
    </location>
</feature>
<sequence>MRKKYLITIASAVACLILDSVADDRPNIVYLMSDDHQATAMGCMGNSEIETPNLDKLASRGVLFERCYATTPLCMPSRATTMLGMYEYKTGCNFLTGKVSLSNWKNSSYPMLLKKAGYRTAFAGKWGFNLEGEVSAQTSAKDDFDVWGGLQGSQGNYLTEKNKAMKAYAKEYPHVTRALGAFGRDFIVDSAKQDQPFCLSISFKAPHAPYNVIDPEDQKKYAGVRFSEPAGFDQEGWDNLAIQPKLGRQYMQRDRWDKDHYQDHLRVYYQLISGVDSAVGMVVKALEEAGVADNTVIIYTADNGYFCGAHGLQGKALPYEQATHIPLIIYDPRTPKAARGRKTPAIAANIDFAPTMLDLAGVPVPAQMDGKSLVPSIQNPDHRVRTQLGLVQNWDVLNRDMPKALAVVSEDWKYIHWCYADENVPVCEQLFDLKRDPNEMNNVAQSPEKSAILKSMQKHYDAFHQQWVEGCVDGPHYKRYATIFDRNIPWQKKDYRVDIGRGDTSQLTEKEQKFHALILDMFGEQTIQTYTEQTGAAYPVEGKR</sequence>
<dbReference type="CDD" id="cd16031">
    <property type="entry name" value="G6S_like"/>
    <property type="match status" value="1"/>
</dbReference>
<evidence type="ECO:0000259" key="3">
    <source>
        <dbReference type="Pfam" id="PF00884"/>
    </source>
</evidence>
<evidence type="ECO:0000313" key="5">
    <source>
        <dbReference type="Proteomes" id="UP000346198"/>
    </source>
</evidence>
<dbReference type="PANTHER" id="PTHR45953:SF1">
    <property type="entry name" value="IDURONATE 2-SULFATASE"/>
    <property type="match status" value="1"/>
</dbReference>
<keyword evidence="5" id="KW-1185">Reference proteome</keyword>
<organism evidence="4 5">
    <name type="scientific">Pontiella sulfatireligans</name>
    <dbReference type="NCBI Taxonomy" id="2750658"/>
    <lineage>
        <taxon>Bacteria</taxon>
        <taxon>Pseudomonadati</taxon>
        <taxon>Kiritimatiellota</taxon>
        <taxon>Kiritimatiellia</taxon>
        <taxon>Kiritimatiellales</taxon>
        <taxon>Pontiellaceae</taxon>
        <taxon>Pontiella</taxon>
    </lineage>
</organism>
<evidence type="ECO:0000313" key="4">
    <source>
        <dbReference type="EMBL" id="VGO18528.1"/>
    </source>
</evidence>
<dbReference type="GO" id="GO:0046872">
    <property type="term" value="F:metal ion binding"/>
    <property type="evidence" value="ECO:0007669"/>
    <property type="project" value="UniProtKB-KW"/>
</dbReference>
<evidence type="ECO:0000256" key="1">
    <source>
        <dbReference type="ARBA" id="ARBA00022723"/>
    </source>
</evidence>
<dbReference type="SUPFAM" id="SSF53649">
    <property type="entry name" value="Alkaline phosphatase-like"/>
    <property type="match status" value="1"/>
</dbReference>
<dbReference type="EMBL" id="CAAHFH010000001">
    <property type="protein sequence ID" value="VGO18528.1"/>
    <property type="molecule type" value="Genomic_DNA"/>
</dbReference>
<dbReference type="InterPro" id="IPR000917">
    <property type="entry name" value="Sulfatase_N"/>
</dbReference>
<dbReference type="PANTHER" id="PTHR45953">
    <property type="entry name" value="IDURONATE 2-SULFATASE"/>
    <property type="match status" value="1"/>
</dbReference>
<protein>
    <submittedName>
        <fullName evidence="4">Arylsulfatase</fullName>
    </submittedName>
</protein>
<dbReference type="AlphaFoldDB" id="A0A6C2UEI7"/>
<accession>A0A6C2UEI7</accession>
<reference evidence="4 5" key="1">
    <citation type="submission" date="2019-04" db="EMBL/GenBank/DDBJ databases">
        <authorList>
            <person name="Van Vliet M D."/>
        </authorList>
    </citation>
    <scope>NUCLEOTIDE SEQUENCE [LARGE SCALE GENOMIC DNA]</scope>
    <source>
        <strain evidence="4 5">F21</strain>
    </source>
</reference>
<gene>
    <name evidence="4" type="ORF">SCARR_00581</name>
</gene>
<dbReference type="Pfam" id="PF00884">
    <property type="entry name" value="Sulfatase"/>
    <property type="match status" value="1"/>
</dbReference>
<dbReference type="GO" id="GO:0005737">
    <property type="term" value="C:cytoplasm"/>
    <property type="evidence" value="ECO:0007669"/>
    <property type="project" value="TreeGrafter"/>
</dbReference>
<dbReference type="PROSITE" id="PS51257">
    <property type="entry name" value="PROKAR_LIPOPROTEIN"/>
    <property type="match status" value="1"/>
</dbReference>